<dbReference type="KEGG" id="mema:MMAB1_3363"/>
<sequence length="113" mass="12550">MRTRTSAGDNKKGCRFRSGDCWCHDLMQKSAKTAEVRYLGAKVPFASFAPSREVSVQGGNRVSREEREVAKDVYLLPTRTLSSRSPAEARVRPAITPTHPQVKVKWSTTVSGQ</sequence>
<evidence type="ECO:0000313" key="3">
    <source>
        <dbReference type="Proteomes" id="UP000069850"/>
    </source>
</evidence>
<accession>A0A110BKD7</accession>
<dbReference type="Proteomes" id="UP000069850">
    <property type="component" value="Chromosome 1"/>
</dbReference>
<organism evidence="2 3">
    <name type="scientific">Methanoculleus bourgensis</name>
    <dbReference type="NCBI Taxonomy" id="83986"/>
    <lineage>
        <taxon>Archaea</taxon>
        <taxon>Methanobacteriati</taxon>
        <taxon>Methanobacteriota</taxon>
        <taxon>Stenosarchaea group</taxon>
        <taxon>Methanomicrobia</taxon>
        <taxon>Methanomicrobiales</taxon>
        <taxon>Methanomicrobiaceae</taxon>
        <taxon>Methanoculleus</taxon>
    </lineage>
</organism>
<gene>
    <name evidence="2" type="ORF">MMAB1_3363</name>
</gene>
<evidence type="ECO:0000256" key="1">
    <source>
        <dbReference type="SAM" id="MobiDB-lite"/>
    </source>
</evidence>
<dbReference type="AlphaFoldDB" id="A0A110BKD7"/>
<evidence type="ECO:0000313" key="2">
    <source>
        <dbReference type="EMBL" id="CVK34576.1"/>
    </source>
</evidence>
<reference evidence="2 3" key="1">
    <citation type="submission" date="2016-01" db="EMBL/GenBank/DDBJ databases">
        <authorList>
            <person name="Manzoor S."/>
        </authorList>
    </citation>
    <scope>NUCLEOTIDE SEQUENCE [LARGE SCALE GENOMIC DNA]</scope>
    <source>
        <strain evidence="2">Methanoculleus sp MAB1</strain>
    </source>
</reference>
<feature type="region of interest" description="Disordered" evidence="1">
    <location>
        <begin position="82"/>
        <end position="113"/>
    </location>
</feature>
<protein>
    <submittedName>
        <fullName evidence="2">Uncharacterized protein</fullName>
    </submittedName>
</protein>
<dbReference type="EMBL" id="LT158599">
    <property type="protein sequence ID" value="CVK34576.1"/>
    <property type="molecule type" value="Genomic_DNA"/>
</dbReference>
<name>A0A110BKD7_9EURY</name>
<proteinExistence type="predicted"/>